<protein>
    <submittedName>
        <fullName evidence="2">Uncharacterized protein</fullName>
    </submittedName>
</protein>
<evidence type="ECO:0000313" key="3">
    <source>
        <dbReference type="Proteomes" id="UP000245768"/>
    </source>
</evidence>
<gene>
    <name evidence="2" type="ORF">FA10DRAFT_266926</name>
</gene>
<feature type="compositionally biased region" description="Low complexity" evidence="1">
    <location>
        <begin position="122"/>
        <end position="132"/>
    </location>
</feature>
<feature type="compositionally biased region" description="Basic and acidic residues" evidence="1">
    <location>
        <begin position="148"/>
        <end position="162"/>
    </location>
</feature>
<reference evidence="2 3" key="1">
    <citation type="journal article" date="2018" name="Mol. Biol. Evol.">
        <title>Broad Genomic Sampling Reveals a Smut Pathogenic Ancestry of the Fungal Clade Ustilaginomycotina.</title>
        <authorList>
            <person name="Kijpornyongpan T."/>
            <person name="Mondo S.J."/>
            <person name="Barry K."/>
            <person name="Sandor L."/>
            <person name="Lee J."/>
            <person name="Lipzen A."/>
            <person name="Pangilinan J."/>
            <person name="LaButti K."/>
            <person name="Hainaut M."/>
            <person name="Henrissat B."/>
            <person name="Grigoriev I.V."/>
            <person name="Spatafora J.W."/>
            <person name="Aime M.C."/>
        </authorList>
    </citation>
    <scope>NUCLEOTIDE SEQUENCE [LARGE SCALE GENOMIC DNA]</scope>
    <source>
        <strain evidence="2 3">MCA 4198</strain>
    </source>
</reference>
<feature type="region of interest" description="Disordered" evidence="1">
    <location>
        <begin position="461"/>
        <end position="518"/>
    </location>
</feature>
<feature type="compositionally biased region" description="Polar residues" evidence="1">
    <location>
        <begin position="478"/>
        <end position="488"/>
    </location>
</feature>
<name>A0A316YMG8_9BASI</name>
<feature type="region of interest" description="Disordered" evidence="1">
    <location>
        <begin position="291"/>
        <end position="422"/>
    </location>
</feature>
<keyword evidence="3" id="KW-1185">Reference proteome</keyword>
<dbReference type="InParanoid" id="A0A316YMG8"/>
<feature type="compositionally biased region" description="Low complexity" evidence="1">
    <location>
        <begin position="295"/>
        <end position="316"/>
    </location>
</feature>
<feature type="region of interest" description="Disordered" evidence="1">
    <location>
        <begin position="552"/>
        <end position="579"/>
    </location>
</feature>
<accession>A0A316YMG8</accession>
<feature type="compositionally biased region" description="Basic and acidic residues" evidence="1">
    <location>
        <begin position="318"/>
        <end position="328"/>
    </location>
</feature>
<dbReference type="EMBL" id="KZ819636">
    <property type="protein sequence ID" value="PWN90449.1"/>
    <property type="molecule type" value="Genomic_DNA"/>
</dbReference>
<dbReference type="RefSeq" id="XP_025377647.1">
    <property type="nucleotide sequence ID" value="XM_025521702.1"/>
</dbReference>
<feature type="compositionally biased region" description="Low complexity" evidence="1">
    <location>
        <begin position="562"/>
        <end position="571"/>
    </location>
</feature>
<dbReference type="GeneID" id="37043618"/>
<proteinExistence type="predicted"/>
<dbReference type="Proteomes" id="UP000245768">
    <property type="component" value="Unassembled WGS sequence"/>
</dbReference>
<evidence type="ECO:0000313" key="2">
    <source>
        <dbReference type="EMBL" id="PWN90449.1"/>
    </source>
</evidence>
<dbReference type="AlphaFoldDB" id="A0A316YMG8"/>
<feature type="region of interest" description="Disordered" evidence="1">
    <location>
        <begin position="78"/>
        <end position="179"/>
    </location>
</feature>
<evidence type="ECO:0000256" key="1">
    <source>
        <dbReference type="SAM" id="MobiDB-lite"/>
    </source>
</evidence>
<sequence length="898" mass="98473">MPNVKLIYGPEHRLLTNVANLEGLRRVAADKLACAPAKVILAFKEPESGDLWDIEDAGVFEELAANRQAFHARIKEGRPTTIVGAGPGPSTLGSAAAGHPRPVDAARVGQKGPDGGLERSTSGLRQARQSRSSSERRGRKRSNVAVSHSDDDRRSEIRRGRQSDSGIHQVDEEEEQVNRQLQIPAYAEPSSRARWNEADTNEFWRVFVSEVQLMPEPNPIYTREQAVSLFRTIVARHGSSGSVSKVVAGRTAGALDSRARVLVTDARDRGTPLSYRIFAVFPTSEEKRAARLQQARSVSATSSASASADRTGSARRSASRERPRRRDSIASSSSRHSQHRPQSDGRTSTNRSSAAASSSAHPHVQQRKRRRRDEQSDAQLLSADSDSDEDGVDEHDRRATLSKSAWNRSSRDRPPPVVSARSVRAPSNAHLINYNPFARFAVPSVARQLSNPPLDIGATSILQEDEPGTPPSAAATHAQASPSSSATNRARGVALDEVTTDAPRDASPLQERQGTVTVKLEEEEIDGEERDELMTDAGSSLEASLPVIPARSLRSARRTSERATTARAGAAGSISDLKQAEDRARKAIRRGLDDHLLDLKLTDRRITLPAVVWMDPFVDALQEWLPPRYNTRQSPPYVEDAQQNHFERFVSGGFDEIFGCAFRGLDPSMSIRRTSFAACRLLHEILGRIALVAQESGNVEMSDGVDILFKLVEAKVYGETDSSRPLPSRQPWPYIDVAAALCLTTAGLADKAGSSLLDRIMAARRLRAAITSSTSASHLGQQESGPFTFASLDKLQDFLSKLMASRQFLARCESMRSFIVEHRQRQTQSGASPPAVRIRKEVLDLIEEALEEETKRVQLGLEAQQDSGRQHDQGKRKEKLEAILKASYDWNSSGDLAI</sequence>
<organism evidence="2 3">
    <name type="scientific">Acaromyces ingoldii</name>
    <dbReference type="NCBI Taxonomy" id="215250"/>
    <lineage>
        <taxon>Eukaryota</taxon>
        <taxon>Fungi</taxon>
        <taxon>Dikarya</taxon>
        <taxon>Basidiomycota</taxon>
        <taxon>Ustilaginomycotina</taxon>
        <taxon>Exobasidiomycetes</taxon>
        <taxon>Exobasidiales</taxon>
        <taxon>Cryptobasidiaceae</taxon>
        <taxon>Acaromyces</taxon>
    </lineage>
</organism>